<dbReference type="PROSITE" id="PS01031">
    <property type="entry name" value="SHSP"/>
    <property type="match status" value="1"/>
</dbReference>
<proteinExistence type="inferred from homology"/>
<comment type="similarity">
    <text evidence="1 2">Belongs to the small heat shock protein (HSP20) family.</text>
</comment>
<dbReference type="Pfam" id="PF00011">
    <property type="entry name" value="HSP20"/>
    <property type="match status" value="1"/>
</dbReference>
<gene>
    <name evidence="4" type="ORF">HC248_02218</name>
</gene>
<reference evidence="4 5" key="1">
    <citation type="submission" date="2020-04" db="EMBL/GenBank/DDBJ databases">
        <title>Complete genome of a Psychrophilic, Marine, Gas Vacuolate Bacterium Polaromonas vacuolata KCTC 22033T.</title>
        <authorList>
            <person name="Hwang K."/>
            <person name="Kim K.M."/>
        </authorList>
    </citation>
    <scope>NUCLEOTIDE SEQUENCE [LARGE SCALE GENOMIC DNA]</scope>
    <source>
        <strain evidence="4 5">KCTC 22033</strain>
    </source>
</reference>
<evidence type="ECO:0000259" key="3">
    <source>
        <dbReference type="PROSITE" id="PS01031"/>
    </source>
</evidence>
<evidence type="ECO:0000256" key="2">
    <source>
        <dbReference type="RuleBase" id="RU003616"/>
    </source>
</evidence>
<dbReference type="Gene3D" id="2.60.40.790">
    <property type="match status" value="1"/>
</dbReference>
<organism evidence="4 5">
    <name type="scientific">Polaromonas vacuolata</name>
    <dbReference type="NCBI Taxonomy" id="37448"/>
    <lineage>
        <taxon>Bacteria</taxon>
        <taxon>Pseudomonadati</taxon>
        <taxon>Pseudomonadota</taxon>
        <taxon>Betaproteobacteria</taxon>
        <taxon>Burkholderiales</taxon>
        <taxon>Comamonadaceae</taxon>
        <taxon>Polaromonas</taxon>
    </lineage>
</organism>
<evidence type="ECO:0000256" key="1">
    <source>
        <dbReference type="PROSITE-ProRule" id="PRU00285"/>
    </source>
</evidence>
<dbReference type="InterPro" id="IPR002068">
    <property type="entry name" value="A-crystallin/Hsp20_dom"/>
</dbReference>
<dbReference type="CDD" id="cd06464">
    <property type="entry name" value="ACD_sHsps-like"/>
    <property type="match status" value="1"/>
</dbReference>
<name>A0A6H2HAW6_9BURK</name>
<keyword evidence="5" id="KW-1185">Reference proteome</keyword>
<dbReference type="InterPro" id="IPR008978">
    <property type="entry name" value="HSP20-like_chaperone"/>
</dbReference>
<dbReference type="KEGG" id="pvac:HC248_02218"/>
<evidence type="ECO:0000313" key="5">
    <source>
        <dbReference type="Proteomes" id="UP000502041"/>
    </source>
</evidence>
<evidence type="ECO:0000313" key="4">
    <source>
        <dbReference type="EMBL" id="QJC56907.1"/>
    </source>
</evidence>
<feature type="domain" description="SHSP" evidence="3">
    <location>
        <begin position="35"/>
        <end position="131"/>
    </location>
</feature>
<dbReference type="AlphaFoldDB" id="A0A6H2HAW6"/>
<dbReference type="SUPFAM" id="SSF49764">
    <property type="entry name" value="HSP20-like chaperones"/>
    <property type="match status" value="1"/>
</dbReference>
<protein>
    <recommendedName>
        <fullName evidence="3">SHSP domain-containing protein</fullName>
    </recommendedName>
</protein>
<sequence length="131" mass="14281">MFYSITNRPSRQSLHASAALDNAALQAFLESTFSVLKQEIPKPASADEEDNIFKLVLDVPGLTREQIAIAIEADVVRISSNADAPRKLNTAYRFPTEINAQNSSAKLENGVLTLSLGKQVLANKVVKLDIN</sequence>
<dbReference type="RefSeq" id="WP_168922498.1">
    <property type="nucleotide sequence ID" value="NZ_CP051461.1"/>
</dbReference>
<dbReference type="Proteomes" id="UP000502041">
    <property type="component" value="Chromosome"/>
</dbReference>
<accession>A0A6H2HAW6</accession>
<dbReference type="EMBL" id="CP051461">
    <property type="protein sequence ID" value="QJC56907.1"/>
    <property type="molecule type" value="Genomic_DNA"/>
</dbReference>